<dbReference type="Proteomes" id="UP001254848">
    <property type="component" value="Unassembled WGS sequence"/>
</dbReference>
<evidence type="ECO:0000313" key="2">
    <source>
        <dbReference type="Proteomes" id="UP001254848"/>
    </source>
</evidence>
<name>A0ABU3P195_9FIRM</name>
<comment type="caution">
    <text evidence="1">The sequence shown here is derived from an EMBL/GenBank/DDBJ whole genome shotgun (WGS) entry which is preliminary data.</text>
</comment>
<dbReference type="EMBL" id="JAUOZS010000001">
    <property type="protein sequence ID" value="MDT8902820.1"/>
    <property type="molecule type" value="Genomic_DNA"/>
</dbReference>
<protein>
    <submittedName>
        <fullName evidence="1">Uncharacterized protein</fullName>
    </submittedName>
</protein>
<gene>
    <name evidence="1" type="ORF">Q4T40_16385</name>
</gene>
<reference evidence="1 2" key="1">
    <citation type="submission" date="2023-07" db="EMBL/GenBank/DDBJ databases">
        <title>The novel representative of Negativicutes class, Anaeroselena agilis gen. nov. sp. nov.</title>
        <authorList>
            <person name="Prokofeva M.I."/>
            <person name="Elcheninov A.G."/>
            <person name="Klyukina A."/>
            <person name="Kublanov I.V."/>
            <person name="Frolov E.N."/>
            <person name="Podosokorskaya O.A."/>
        </authorList>
    </citation>
    <scope>NUCLEOTIDE SEQUENCE [LARGE SCALE GENOMIC DNA]</scope>
    <source>
        <strain evidence="1 2">4137-cl</strain>
    </source>
</reference>
<evidence type="ECO:0000313" key="1">
    <source>
        <dbReference type="EMBL" id="MDT8902820.1"/>
    </source>
</evidence>
<dbReference type="RefSeq" id="WP_413781292.1">
    <property type="nucleotide sequence ID" value="NZ_JAUOZS010000001.1"/>
</dbReference>
<proteinExistence type="predicted"/>
<organism evidence="1 2">
    <name type="scientific">Anaeroselena agilis</name>
    <dbReference type="NCBI Taxonomy" id="3063788"/>
    <lineage>
        <taxon>Bacteria</taxon>
        <taxon>Bacillati</taxon>
        <taxon>Bacillota</taxon>
        <taxon>Negativicutes</taxon>
        <taxon>Acetonemataceae</taxon>
        <taxon>Anaeroselena</taxon>
    </lineage>
</organism>
<sequence length="134" mass="14794">MQATMSEIDRLVIEGLVPFRNRLTATFRDKHPYLFGMASAAMAGKESKFGVQVTEGGRVAGEYTLHVSGVEITHAEPGRLESGVQLPYVGTIKPYMVIERSSLERIIGDEAAIMADPFPAMLKHLPDMTVKFLR</sequence>
<keyword evidence="2" id="KW-1185">Reference proteome</keyword>
<accession>A0ABU3P195</accession>